<organism evidence="1 2">
    <name type="scientific">Actinomadura namibiensis</name>
    <dbReference type="NCBI Taxonomy" id="182080"/>
    <lineage>
        <taxon>Bacteria</taxon>
        <taxon>Bacillati</taxon>
        <taxon>Actinomycetota</taxon>
        <taxon>Actinomycetes</taxon>
        <taxon>Streptosporangiales</taxon>
        <taxon>Thermomonosporaceae</taxon>
        <taxon>Actinomadura</taxon>
    </lineage>
</organism>
<name>A0A7W3LZY9_ACTNM</name>
<gene>
    <name evidence="1" type="ORF">HNR61_009148</name>
</gene>
<dbReference type="EMBL" id="JACJIA010000024">
    <property type="protein sequence ID" value="MBA8957455.1"/>
    <property type="molecule type" value="Genomic_DNA"/>
</dbReference>
<evidence type="ECO:0000313" key="1">
    <source>
        <dbReference type="EMBL" id="MBA8957455.1"/>
    </source>
</evidence>
<sequence length="96" mass="10402">MTDKARIASAPLPWWRGIDLGHGLHETRQVCGVAQAATASATTGQPTDPEGDATLFGPNALLWLRQPKRRTGSVGADALTRWWLGWANGLLKNWPS</sequence>
<evidence type="ECO:0000313" key="2">
    <source>
        <dbReference type="Proteomes" id="UP000572680"/>
    </source>
</evidence>
<proteinExistence type="predicted"/>
<keyword evidence="2" id="KW-1185">Reference proteome</keyword>
<dbReference type="Proteomes" id="UP000572680">
    <property type="component" value="Unassembled WGS sequence"/>
</dbReference>
<dbReference type="RefSeq" id="WP_182849277.1">
    <property type="nucleotide sequence ID" value="NZ_BAAALP010000081.1"/>
</dbReference>
<comment type="caution">
    <text evidence="1">The sequence shown here is derived from an EMBL/GenBank/DDBJ whole genome shotgun (WGS) entry which is preliminary data.</text>
</comment>
<dbReference type="AlphaFoldDB" id="A0A7W3LZY9"/>
<accession>A0A7W3LZY9</accession>
<reference evidence="1 2" key="1">
    <citation type="submission" date="2020-08" db="EMBL/GenBank/DDBJ databases">
        <title>Genomic Encyclopedia of Type Strains, Phase IV (KMG-IV): sequencing the most valuable type-strain genomes for metagenomic binning, comparative biology and taxonomic classification.</title>
        <authorList>
            <person name="Goeker M."/>
        </authorList>
    </citation>
    <scope>NUCLEOTIDE SEQUENCE [LARGE SCALE GENOMIC DNA]</scope>
    <source>
        <strain evidence="1 2">DSM 44197</strain>
    </source>
</reference>
<protein>
    <submittedName>
        <fullName evidence="1">Uncharacterized protein</fullName>
    </submittedName>
</protein>